<comment type="caution">
    <text evidence="4">The sequence shown here is derived from an EMBL/GenBank/DDBJ whole genome shotgun (WGS) entry which is preliminary data.</text>
</comment>
<feature type="domain" description="Enoyl reductase (ER)" evidence="3">
    <location>
        <begin position="15"/>
        <end position="338"/>
    </location>
</feature>
<evidence type="ECO:0000313" key="5">
    <source>
        <dbReference type="Proteomes" id="UP001147747"/>
    </source>
</evidence>
<dbReference type="Gene3D" id="3.90.180.10">
    <property type="entry name" value="Medium-chain alcohol dehydrogenases, catalytic domain"/>
    <property type="match status" value="1"/>
</dbReference>
<evidence type="ECO:0000313" key="4">
    <source>
        <dbReference type="EMBL" id="KAJ5403424.1"/>
    </source>
</evidence>
<dbReference type="InterPro" id="IPR013154">
    <property type="entry name" value="ADH-like_N"/>
</dbReference>
<dbReference type="InterPro" id="IPR047122">
    <property type="entry name" value="Trans-enoyl_RdTase-like"/>
</dbReference>
<dbReference type="GeneID" id="81366912"/>
<dbReference type="EMBL" id="JAPZBU010000005">
    <property type="protein sequence ID" value="KAJ5403424.1"/>
    <property type="molecule type" value="Genomic_DNA"/>
</dbReference>
<organism evidence="4 5">
    <name type="scientific">Penicillium cosmopolitanum</name>
    <dbReference type="NCBI Taxonomy" id="1131564"/>
    <lineage>
        <taxon>Eukaryota</taxon>
        <taxon>Fungi</taxon>
        <taxon>Dikarya</taxon>
        <taxon>Ascomycota</taxon>
        <taxon>Pezizomycotina</taxon>
        <taxon>Eurotiomycetes</taxon>
        <taxon>Eurotiomycetidae</taxon>
        <taxon>Eurotiales</taxon>
        <taxon>Aspergillaceae</taxon>
        <taxon>Penicillium</taxon>
    </lineage>
</organism>
<name>A0A9X0BBD1_9EURO</name>
<accession>A0A9X0BBD1</accession>
<reference evidence="4" key="2">
    <citation type="journal article" date="2023" name="IMA Fungus">
        <title>Comparative genomic study of the Penicillium genus elucidates a diverse pangenome and 15 lateral gene transfer events.</title>
        <authorList>
            <person name="Petersen C."/>
            <person name="Sorensen T."/>
            <person name="Nielsen M.R."/>
            <person name="Sondergaard T.E."/>
            <person name="Sorensen J.L."/>
            <person name="Fitzpatrick D.A."/>
            <person name="Frisvad J.C."/>
            <person name="Nielsen K.L."/>
        </authorList>
    </citation>
    <scope>NUCLEOTIDE SEQUENCE</scope>
    <source>
        <strain evidence="4">IBT 29677</strain>
    </source>
</reference>
<comment type="similarity">
    <text evidence="1">Belongs to the zinc-containing alcohol dehydrogenase family.</text>
</comment>
<protein>
    <recommendedName>
        <fullName evidence="3">Enoyl reductase (ER) domain-containing protein</fullName>
    </recommendedName>
</protein>
<keyword evidence="5" id="KW-1185">Reference proteome</keyword>
<dbReference type="RefSeq" id="XP_056490666.1">
    <property type="nucleotide sequence ID" value="XM_056627932.1"/>
</dbReference>
<dbReference type="OrthoDB" id="10257049at2759"/>
<dbReference type="Pfam" id="PF08240">
    <property type="entry name" value="ADH_N"/>
    <property type="match status" value="1"/>
</dbReference>
<proteinExistence type="inferred from homology"/>
<dbReference type="SUPFAM" id="SSF50129">
    <property type="entry name" value="GroES-like"/>
    <property type="match status" value="1"/>
</dbReference>
<dbReference type="InterPro" id="IPR036291">
    <property type="entry name" value="NAD(P)-bd_dom_sf"/>
</dbReference>
<evidence type="ECO:0000256" key="1">
    <source>
        <dbReference type="ARBA" id="ARBA00008072"/>
    </source>
</evidence>
<evidence type="ECO:0000259" key="3">
    <source>
        <dbReference type="SMART" id="SM00829"/>
    </source>
</evidence>
<sequence length="392" mass="41961">MAASGMMKALVFRPQSQSLAVKDITVPIPGPKQILIKVEAVALNTVDVMNIDHPIALQDMRVVGTDFAGVVVRIGEDLQTLEDPRMKIGARVAGLVQGANSANDRPGAYAEYVVTDYDLTWKVADSVPLESAATITMCGLTAAQGLFYRMGFPCPFYGTPTFGGVEEPVNVLIYGATTNVGLFAAQLVRIAEKTAGKKVRLIGAASASKHTSLKKAPYQYDILVDYRDDNWPERVREATDESGVSYAIDAVSVGSTVGMVESTLSPLGKFAAFRTPIIGGFDIAALKIKPVVGPVWEGLGVEFGYHGVTLHANPDARSFAAAFFKYIGQEPTSGSNVLQSGPIRLMPGGMEQIISDGFAVLRKSSLVSRAGSDQKDETHLQPISMEKLVYKI</sequence>
<dbReference type="PANTHER" id="PTHR45348">
    <property type="entry name" value="HYPOTHETICAL OXIDOREDUCTASE (EUROFUNG)"/>
    <property type="match status" value="1"/>
</dbReference>
<dbReference type="GO" id="GO:0016651">
    <property type="term" value="F:oxidoreductase activity, acting on NAD(P)H"/>
    <property type="evidence" value="ECO:0007669"/>
    <property type="project" value="InterPro"/>
</dbReference>
<dbReference type="SMART" id="SM00829">
    <property type="entry name" value="PKS_ER"/>
    <property type="match status" value="1"/>
</dbReference>
<dbReference type="Gene3D" id="3.40.50.720">
    <property type="entry name" value="NAD(P)-binding Rossmann-like Domain"/>
    <property type="match status" value="1"/>
</dbReference>
<dbReference type="PANTHER" id="PTHR45348:SF7">
    <property type="entry name" value="ZINC BINDING OXIDOREDUCTASE, PUTATIVE-RELATED"/>
    <property type="match status" value="1"/>
</dbReference>
<gene>
    <name evidence="4" type="ORF">N7509_003295</name>
</gene>
<dbReference type="SUPFAM" id="SSF51735">
    <property type="entry name" value="NAD(P)-binding Rossmann-fold domains"/>
    <property type="match status" value="1"/>
</dbReference>
<evidence type="ECO:0000256" key="2">
    <source>
        <dbReference type="ARBA" id="ARBA00023002"/>
    </source>
</evidence>
<dbReference type="CDD" id="cd08249">
    <property type="entry name" value="enoyl_reductase_like"/>
    <property type="match status" value="1"/>
</dbReference>
<dbReference type="AlphaFoldDB" id="A0A9X0BBD1"/>
<reference evidence="4" key="1">
    <citation type="submission" date="2022-12" db="EMBL/GenBank/DDBJ databases">
        <authorList>
            <person name="Petersen C."/>
        </authorList>
    </citation>
    <scope>NUCLEOTIDE SEQUENCE</scope>
    <source>
        <strain evidence="4">IBT 29677</strain>
    </source>
</reference>
<dbReference type="InterPro" id="IPR011032">
    <property type="entry name" value="GroES-like_sf"/>
</dbReference>
<dbReference type="InterPro" id="IPR020843">
    <property type="entry name" value="ER"/>
</dbReference>
<dbReference type="Proteomes" id="UP001147747">
    <property type="component" value="Unassembled WGS sequence"/>
</dbReference>
<keyword evidence="2" id="KW-0560">Oxidoreductase</keyword>